<dbReference type="GO" id="GO:0016757">
    <property type="term" value="F:glycosyltransferase activity"/>
    <property type="evidence" value="ECO:0007669"/>
    <property type="project" value="UniProtKB-ARBA"/>
</dbReference>
<dbReference type="Pfam" id="PF13439">
    <property type="entry name" value="Glyco_transf_4"/>
    <property type="match status" value="1"/>
</dbReference>
<dbReference type="InterPro" id="IPR028098">
    <property type="entry name" value="Glyco_trans_4-like_N"/>
</dbReference>
<sequence length="135" mass="14932">FTLEDLVVPSFLLAQAWCAWRLLRRNRIDVIHAHWLIPQGVAAALLQRLLRRKVPFVVTSHGSDVIVLKGAAMKFLKRAVVSSSSAITVVSDAVRNALVADCGRQAKVIVQPMGVNLVDLFVPGKVHRDTQEILF</sequence>
<proteinExistence type="predicted"/>
<dbReference type="SUPFAM" id="SSF53756">
    <property type="entry name" value="UDP-Glycosyltransferase/glycogen phosphorylase"/>
    <property type="match status" value="1"/>
</dbReference>
<dbReference type="EMBL" id="KF126619">
    <property type="protein sequence ID" value="AIA93967.1"/>
    <property type="molecule type" value="Genomic_DNA"/>
</dbReference>
<organism evidence="2">
    <name type="scientific">uncultured Thauera sp</name>
    <dbReference type="NCBI Taxonomy" id="161489"/>
    <lineage>
        <taxon>Bacteria</taxon>
        <taxon>Pseudomonadati</taxon>
        <taxon>Pseudomonadota</taxon>
        <taxon>Betaproteobacteria</taxon>
        <taxon>Rhodocyclales</taxon>
        <taxon>Zoogloeaceae</taxon>
        <taxon>Thauera</taxon>
        <taxon>environmental samples</taxon>
    </lineage>
</organism>
<evidence type="ECO:0000313" key="2">
    <source>
        <dbReference type="EMBL" id="AIA93967.1"/>
    </source>
</evidence>
<name>A0A060CGE9_9RHOO</name>
<protein>
    <submittedName>
        <fullName evidence="2">CAZy families GT4 protein</fullName>
    </submittedName>
</protein>
<feature type="domain" description="Glycosyltransferase subfamily 4-like N-terminal" evidence="1">
    <location>
        <begin position="9"/>
        <end position="117"/>
    </location>
</feature>
<feature type="non-terminal residue" evidence="2">
    <location>
        <position position="135"/>
    </location>
</feature>
<accession>A0A060CGE9</accession>
<dbReference type="AlphaFoldDB" id="A0A060CGE9"/>
<feature type="non-terminal residue" evidence="2">
    <location>
        <position position="1"/>
    </location>
</feature>
<dbReference type="Gene3D" id="3.40.50.2000">
    <property type="entry name" value="Glycogen Phosphorylase B"/>
    <property type="match status" value="1"/>
</dbReference>
<evidence type="ECO:0000259" key="1">
    <source>
        <dbReference type="Pfam" id="PF13439"/>
    </source>
</evidence>
<reference evidence="2" key="1">
    <citation type="journal article" date="2013" name="Environ. Microbiol.">
        <title>Seasonally variable intestinal metagenomes of the red palm weevil (Rhynchophorus ferrugineus).</title>
        <authorList>
            <person name="Jia S."/>
            <person name="Zhang X."/>
            <person name="Zhang G."/>
            <person name="Yin A."/>
            <person name="Zhang S."/>
            <person name="Li F."/>
            <person name="Wang L."/>
            <person name="Zhao D."/>
            <person name="Yun Q."/>
            <person name="Tala"/>
            <person name="Wang J."/>
            <person name="Sun G."/>
            <person name="Baabdullah M."/>
            <person name="Yu X."/>
            <person name="Hu S."/>
            <person name="Al-Mssallem I.S."/>
            <person name="Yu J."/>
        </authorList>
    </citation>
    <scope>NUCLEOTIDE SEQUENCE</scope>
</reference>